<keyword evidence="19" id="KW-1185">Reference proteome</keyword>
<feature type="domain" description="TonB-dependent receptor-like beta-barrel" evidence="16">
    <location>
        <begin position="266"/>
        <end position="684"/>
    </location>
</feature>
<dbReference type="HOGENOM" id="CLU_008287_18_4_6"/>
<dbReference type="InterPro" id="IPR036942">
    <property type="entry name" value="Beta-barrel_TonB_sf"/>
</dbReference>
<dbReference type="CDD" id="cd01347">
    <property type="entry name" value="ligand_gated_channel"/>
    <property type="match status" value="1"/>
</dbReference>
<evidence type="ECO:0000256" key="14">
    <source>
        <dbReference type="RuleBase" id="RU003357"/>
    </source>
</evidence>
<feature type="signal peptide" evidence="15">
    <location>
        <begin position="1"/>
        <end position="19"/>
    </location>
</feature>
<dbReference type="Proteomes" id="UP000011864">
    <property type="component" value="Chromosome"/>
</dbReference>
<keyword evidence="9 14" id="KW-0798">TonB box</keyword>
<keyword evidence="10 12" id="KW-0472">Membrane</keyword>
<evidence type="ECO:0000256" key="9">
    <source>
        <dbReference type="ARBA" id="ARBA00023077"/>
    </source>
</evidence>
<name>K7ATL8_9ALTE</name>
<evidence type="ECO:0000313" key="18">
    <source>
        <dbReference type="EMBL" id="AGH46696.1"/>
    </source>
</evidence>
<organism evidence="18 19">
    <name type="scientific">Paraglaciecola psychrophila 170</name>
    <dbReference type="NCBI Taxonomy" id="1129794"/>
    <lineage>
        <taxon>Bacteria</taxon>
        <taxon>Pseudomonadati</taxon>
        <taxon>Pseudomonadota</taxon>
        <taxon>Gammaproteobacteria</taxon>
        <taxon>Alteromonadales</taxon>
        <taxon>Alteromonadaceae</taxon>
        <taxon>Paraglaciecola</taxon>
    </lineage>
</organism>
<dbReference type="PANTHER" id="PTHR32552:SF81">
    <property type="entry name" value="TONB-DEPENDENT OUTER MEMBRANE RECEPTOR"/>
    <property type="match status" value="1"/>
</dbReference>
<feature type="chain" id="PRO_5003899240" description="TonB-dependent receptor" evidence="15">
    <location>
        <begin position="20"/>
        <end position="724"/>
    </location>
</feature>
<proteinExistence type="inferred from homology"/>
<evidence type="ECO:0000256" key="1">
    <source>
        <dbReference type="ARBA" id="ARBA00004571"/>
    </source>
</evidence>
<evidence type="ECO:0000256" key="11">
    <source>
        <dbReference type="ARBA" id="ARBA00023237"/>
    </source>
</evidence>
<dbReference type="InterPro" id="IPR039426">
    <property type="entry name" value="TonB-dep_rcpt-like"/>
</dbReference>
<comment type="subcellular location">
    <subcellularLocation>
        <location evidence="1 12">Cell outer membrane</location>
        <topology evidence="1 12">Multi-pass membrane protein</topology>
    </subcellularLocation>
</comment>
<keyword evidence="7" id="KW-0408">Iron</keyword>
<evidence type="ECO:0000259" key="17">
    <source>
        <dbReference type="Pfam" id="PF07715"/>
    </source>
</evidence>
<dbReference type="KEGG" id="gps:C427_4597"/>
<evidence type="ECO:0000256" key="12">
    <source>
        <dbReference type="PROSITE-ProRule" id="PRU01360"/>
    </source>
</evidence>
<keyword evidence="11 12" id="KW-0998">Cell outer membrane</keyword>
<evidence type="ECO:0000256" key="3">
    <source>
        <dbReference type="ARBA" id="ARBA00022452"/>
    </source>
</evidence>
<evidence type="ECO:0000256" key="10">
    <source>
        <dbReference type="ARBA" id="ARBA00023136"/>
    </source>
</evidence>
<dbReference type="PANTHER" id="PTHR32552">
    <property type="entry name" value="FERRICHROME IRON RECEPTOR-RELATED"/>
    <property type="match status" value="1"/>
</dbReference>
<keyword evidence="6 15" id="KW-0732">Signal</keyword>
<dbReference type="Pfam" id="PF07715">
    <property type="entry name" value="Plug"/>
    <property type="match status" value="1"/>
</dbReference>
<keyword evidence="4" id="KW-0410">Iron transport</keyword>
<dbReference type="GO" id="GO:0006826">
    <property type="term" value="P:iron ion transport"/>
    <property type="evidence" value="ECO:0007669"/>
    <property type="project" value="UniProtKB-KW"/>
</dbReference>
<dbReference type="OrthoDB" id="9758929at2"/>
<dbReference type="InterPro" id="IPR000531">
    <property type="entry name" value="Beta-barrel_TonB"/>
</dbReference>
<evidence type="ECO:0000256" key="13">
    <source>
        <dbReference type="PROSITE-ProRule" id="PRU10144"/>
    </source>
</evidence>
<evidence type="ECO:0000256" key="6">
    <source>
        <dbReference type="ARBA" id="ARBA00022729"/>
    </source>
</evidence>
<accession>K7ATL8</accession>
<sequence length="724" mass="80165">MFKTALILVSTTISLSSLAQSSDLESQEQSIEKIVVNGFKLKQTILETPNSVTVLSRELIKRANIEDLRDISKVAPNVSVNQIGQVGPTSISIRGIQSNPFVVNRVAVYVDGIPFRDPGTIQLNNIEQIEILRGPQSTLYGANVNAGIIIINSQAPDGEEGGQIGLKLKAFEGRSTEEVNGNIYANLNTNLSSIFNFQYEHGDSYVKNIASSIDEQGEINDLALSTRLRYQFNDDTQLNMIGIYNEIDAPGLYEQEFAPLDIDAYNALYAESFNAGLTVGDFEIANDAPKQTNSKEWALGLALEKDYDAGVFHVVSSYRNRDDESYGTDLDLTAAAFSAGGTQLKDTFWNLETRFNSADDEVVQWVIGLNYLYQKRTRKLSTLIGPGNIDDFSPAPEQRFDAKDTAIFGQVIYPLTDQLNMTFGLRHELASREIEQDAGELDLGALGVFGFPEVAQSEQDKTLIPKFSLSYVFDNELSVYTTMTKGYLPGNYNLVVAGNGADIANEFGSYDKEQLWSYEIGSKGYLFQNKLFFSVAAFYIDANTWQENRILTDAEGRVLSTNLISSDAAIKSQGLEAELSGYLTKKLSINLGFGYTDAQYKDYPFTSTQNLKGNSVYLIPKFDAYLGLIYRFTDHWYVQADLQAIGKTPLNPEGTAVRDMQYIGGLSAGYETDKWSVSINVENISNQRYAAGQAYQNFLFGDDGNFYAPLASPRMIGLAVKMTF</sequence>
<gene>
    <name evidence="18" type="ORF">C427_4597</name>
</gene>
<comment type="similarity">
    <text evidence="12 14">Belongs to the TonB-dependent receptor family.</text>
</comment>
<dbReference type="InterPro" id="IPR010917">
    <property type="entry name" value="TonB_rcpt_CS"/>
</dbReference>
<keyword evidence="2 12" id="KW-0813">Transport</keyword>
<dbReference type="InterPro" id="IPR012910">
    <property type="entry name" value="Plug_dom"/>
</dbReference>
<dbReference type="AlphaFoldDB" id="K7ATL8"/>
<dbReference type="Pfam" id="PF00593">
    <property type="entry name" value="TonB_dep_Rec_b-barrel"/>
    <property type="match status" value="1"/>
</dbReference>
<evidence type="ECO:0000256" key="15">
    <source>
        <dbReference type="SAM" id="SignalP"/>
    </source>
</evidence>
<reference evidence="18 19" key="1">
    <citation type="journal article" date="2013" name="Genome Announc.">
        <title>Complete Genome Sequence of Glaciecola psychrophila Strain 170T.</title>
        <authorList>
            <person name="Yin J."/>
            <person name="Chen J."/>
            <person name="Liu G."/>
            <person name="Yu Y."/>
            <person name="Song L."/>
            <person name="Wang X."/>
            <person name="Qu X."/>
        </authorList>
    </citation>
    <scope>NUCLEOTIDE SEQUENCE [LARGE SCALE GENOMIC DNA]</scope>
    <source>
        <strain evidence="18 19">170</strain>
    </source>
</reference>
<keyword evidence="8" id="KW-0406">Ion transport</keyword>
<dbReference type="PATRIC" id="fig|1129794.4.peg.4577"/>
<evidence type="ECO:0000256" key="5">
    <source>
        <dbReference type="ARBA" id="ARBA00022692"/>
    </source>
</evidence>
<dbReference type="eggNOG" id="COG4773">
    <property type="taxonomic scope" value="Bacteria"/>
</dbReference>
<feature type="short sequence motif" description="TonB C-terminal box" evidence="13">
    <location>
        <begin position="707"/>
        <end position="724"/>
    </location>
</feature>
<evidence type="ECO:0000256" key="4">
    <source>
        <dbReference type="ARBA" id="ARBA00022496"/>
    </source>
</evidence>
<dbReference type="RefSeq" id="WP_007639835.1">
    <property type="nucleotide sequence ID" value="NC_020514.1"/>
</dbReference>
<dbReference type="EMBL" id="CP003837">
    <property type="protein sequence ID" value="AGH46696.1"/>
    <property type="molecule type" value="Genomic_DNA"/>
</dbReference>
<dbReference type="PROSITE" id="PS01156">
    <property type="entry name" value="TONB_DEPENDENT_REC_2"/>
    <property type="match status" value="1"/>
</dbReference>
<dbReference type="PROSITE" id="PS52016">
    <property type="entry name" value="TONB_DEPENDENT_REC_3"/>
    <property type="match status" value="1"/>
</dbReference>
<protein>
    <recommendedName>
        <fullName evidence="20">TonB-dependent receptor</fullName>
    </recommendedName>
</protein>
<evidence type="ECO:0000256" key="8">
    <source>
        <dbReference type="ARBA" id="ARBA00023065"/>
    </source>
</evidence>
<evidence type="ECO:0000256" key="2">
    <source>
        <dbReference type="ARBA" id="ARBA00022448"/>
    </source>
</evidence>
<dbReference type="STRING" id="1129794.C427_4597"/>
<dbReference type="Gene3D" id="2.40.170.20">
    <property type="entry name" value="TonB-dependent receptor, beta-barrel domain"/>
    <property type="match status" value="1"/>
</dbReference>
<dbReference type="GO" id="GO:0009279">
    <property type="term" value="C:cell outer membrane"/>
    <property type="evidence" value="ECO:0007669"/>
    <property type="project" value="UniProtKB-SubCell"/>
</dbReference>
<evidence type="ECO:0000259" key="16">
    <source>
        <dbReference type="Pfam" id="PF00593"/>
    </source>
</evidence>
<dbReference type="SUPFAM" id="SSF56935">
    <property type="entry name" value="Porins"/>
    <property type="match status" value="1"/>
</dbReference>
<evidence type="ECO:0000256" key="7">
    <source>
        <dbReference type="ARBA" id="ARBA00023004"/>
    </source>
</evidence>
<feature type="domain" description="TonB-dependent receptor plug" evidence="17">
    <location>
        <begin position="46"/>
        <end position="147"/>
    </location>
</feature>
<keyword evidence="3 12" id="KW-1134">Transmembrane beta strand</keyword>
<evidence type="ECO:0008006" key="20">
    <source>
        <dbReference type="Google" id="ProtNLM"/>
    </source>
</evidence>
<evidence type="ECO:0000313" key="19">
    <source>
        <dbReference type="Proteomes" id="UP000011864"/>
    </source>
</evidence>
<keyword evidence="5 12" id="KW-0812">Transmembrane</keyword>